<reference evidence="1 2" key="1">
    <citation type="journal article" date="2019" name="Sci. Rep.">
        <title>Orb-weaving spider Araneus ventricosus genome elucidates the spidroin gene catalogue.</title>
        <authorList>
            <person name="Kono N."/>
            <person name="Nakamura H."/>
            <person name="Ohtoshi R."/>
            <person name="Moran D.A.P."/>
            <person name="Shinohara A."/>
            <person name="Yoshida Y."/>
            <person name="Fujiwara M."/>
            <person name="Mori M."/>
            <person name="Tomita M."/>
            <person name="Arakawa K."/>
        </authorList>
    </citation>
    <scope>NUCLEOTIDE SEQUENCE [LARGE SCALE GENOMIC DNA]</scope>
</reference>
<comment type="caution">
    <text evidence="1">The sequence shown here is derived from an EMBL/GenBank/DDBJ whole genome shotgun (WGS) entry which is preliminary data.</text>
</comment>
<sequence>MKFLIVSFQARYLYGCSCGKTISAFFLSVSRKVLHKSVDVLLGRKGKKSFESVGEVYNAILAAAALKFPDAAKEDLL</sequence>
<dbReference type="AlphaFoldDB" id="A0A4Y2W7C5"/>
<organism evidence="1 2">
    <name type="scientific">Araneus ventricosus</name>
    <name type="common">Orbweaver spider</name>
    <name type="synonym">Epeira ventricosa</name>
    <dbReference type="NCBI Taxonomy" id="182803"/>
    <lineage>
        <taxon>Eukaryota</taxon>
        <taxon>Metazoa</taxon>
        <taxon>Ecdysozoa</taxon>
        <taxon>Arthropoda</taxon>
        <taxon>Chelicerata</taxon>
        <taxon>Arachnida</taxon>
        <taxon>Araneae</taxon>
        <taxon>Araneomorphae</taxon>
        <taxon>Entelegynae</taxon>
        <taxon>Araneoidea</taxon>
        <taxon>Araneidae</taxon>
        <taxon>Araneus</taxon>
    </lineage>
</organism>
<dbReference type="OrthoDB" id="6437672at2759"/>
<name>A0A4Y2W7C5_ARAVE</name>
<dbReference type="EMBL" id="BGPR01057221">
    <property type="protein sequence ID" value="GBO33593.1"/>
    <property type="molecule type" value="Genomic_DNA"/>
</dbReference>
<accession>A0A4Y2W7C5</accession>
<evidence type="ECO:0000313" key="1">
    <source>
        <dbReference type="EMBL" id="GBO33593.1"/>
    </source>
</evidence>
<evidence type="ECO:0000313" key="2">
    <source>
        <dbReference type="Proteomes" id="UP000499080"/>
    </source>
</evidence>
<proteinExistence type="predicted"/>
<dbReference type="Proteomes" id="UP000499080">
    <property type="component" value="Unassembled WGS sequence"/>
</dbReference>
<keyword evidence="2" id="KW-1185">Reference proteome</keyword>
<gene>
    <name evidence="1" type="ORF">AVEN_107430_1</name>
</gene>
<protein>
    <submittedName>
        <fullName evidence="1">Uncharacterized protein</fullName>
    </submittedName>
</protein>